<accession>A0ABP9TZG3</accession>
<gene>
    <name evidence="2" type="ORF">KACC15558_17950</name>
</gene>
<keyword evidence="1" id="KW-0812">Transmembrane</keyword>
<name>A0ABP9TZG3_9MICO</name>
<keyword evidence="1" id="KW-1133">Transmembrane helix</keyword>
<reference evidence="2 3" key="1">
    <citation type="submission" date="2024-02" db="EMBL/GenBank/DDBJ databases">
        <title>Characterization of antibiotic resistant novel bacterial strains and their environmental applications.</title>
        <authorList>
            <person name="Manzoor S."/>
            <person name="Abbas S."/>
            <person name="Arshad M."/>
            <person name="Li W.J."/>
            <person name="Ahmed I."/>
        </authorList>
    </citation>
    <scope>NUCLEOTIDE SEQUENCE [LARGE SCALE GENOMIC DNA]</scope>
    <source>
        <strain evidence="2 3">KACC 15558</strain>
    </source>
</reference>
<feature type="transmembrane region" description="Helical" evidence="1">
    <location>
        <begin position="137"/>
        <end position="156"/>
    </location>
</feature>
<comment type="caution">
    <text evidence="2">The sequence shown here is derived from an EMBL/GenBank/DDBJ whole genome shotgun (WGS) entry which is preliminary data.</text>
</comment>
<sequence length="234" mass="24278">MRKARSFPPIGRTLLFGALALFIAAVFIMSQAGQFLAQGRGDELGGLTTADVMLILLHYGQIIPILLGAWVIGQDIPIGPRRTAFLVTAGRDTLFAIKIATTAIIALIGAAVCVAASLVPLAVAGGDPTATIVLAPYWWLIGYWAVIAVVSASLVAATRSITFAVTPILVWTIGLSDLLAAQTPALSGALDQAFKSAYLQAGAMPSATVLIAAAAQVIAALVIGAVLYQRRDVR</sequence>
<evidence type="ECO:0000256" key="1">
    <source>
        <dbReference type="SAM" id="Phobius"/>
    </source>
</evidence>
<feature type="transmembrane region" description="Helical" evidence="1">
    <location>
        <begin position="94"/>
        <end position="117"/>
    </location>
</feature>
<proteinExistence type="predicted"/>
<keyword evidence="1" id="KW-0472">Membrane</keyword>
<evidence type="ECO:0000313" key="2">
    <source>
        <dbReference type="EMBL" id="GAA5340755.1"/>
    </source>
</evidence>
<evidence type="ECO:0008006" key="4">
    <source>
        <dbReference type="Google" id="ProtNLM"/>
    </source>
</evidence>
<protein>
    <recommendedName>
        <fullName evidence="4">ABC transporter permease</fullName>
    </recommendedName>
</protein>
<dbReference type="Proteomes" id="UP001498935">
    <property type="component" value="Unassembled WGS sequence"/>
</dbReference>
<feature type="transmembrane region" description="Helical" evidence="1">
    <location>
        <begin position="53"/>
        <end position="73"/>
    </location>
</feature>
<evidence type="ECO:0000313" key="3">
    <source>
        <dbReference type="Proteomes" id="UP001498935"/>
    </source>
</evidence>
<dbReference type="EMBL" id="BAABNP010000006">
    <property type="protein sequence ID" value="GAA5340755.1"/>
    <property type="molecule type" value="Genomic_DNA"/>
</dbReference>
<feature type="transmembrane region" description="Helical" evidence="1">
    <location>
        <begin position="207"/>
        <end position="228"/>
    </location>
</feature>
<organism evidence="2 3">
    <name type="scientific">Brevibacterium ammoniilyticum</name>
    <dbReference type="NCBI Taxonomy" id="1046555"/>
    <lineage>
        <taxon>Bacteria</taxon>
        <taxon>Bacillati</taxon>
        <taxon>Actinomycetota</taxon>
        <taxon>Actinomycetes</taxon>
        <taxon>Micrococcales</taxon>
        <taxon>Brevibacteriaceae</taxon>
        <taxon>Brevibacterium</taxon>
    </lineage>
</organism>
<feature type="transmembrane region" description="Helical" evidence="1">
    <location>
        <begin position="168"/>
        <end position="187"/>
    </location>
</feature>
<keyword evidence="3" id="KW-1185">Reference proteome</keyword>